<gene>
    <name evidence="2" type="ORF">FA13DRAFT_1787110</name>
</gene>
<keyword evidence="3" id="KW-1185">Reference proteome</keyword>
<comment type="caution">
    <text evidence="2">The sequence shown here is derived from an EMBL/GenBank/DDBJ whole genome shotgun (WGS) entry which is preliminary data.</text>
</comment>
<feature type="region of interest" description="Disordered" evidence="1">
    <location>
        <begin position="409"/>
        <end position="475"/>
    </location>
</feature>
<proteinExistence type="predicted"/>
<reference evidence="2 3" key="1">
    <citation type="journal article" date="2019" name="Nat. Ecol. Evol.">
        <title>Megaphylogeny resolves global patterns of mushroom evolution.</title>
        <authorList>
            <person name="Varga T."/>
            <person name="Krizsan K."/>
            <person name="Foldi C."/>
            <person name="Dima B."/>
            <person name="Sanchez-Garcia M."/>
            <person name="Sanchez-Ramirez S."/>
            <person name="Szollosi G.J."/>
            <person name="Szarkandi J.G."/>
            <person name="Papp V."/>
            <person name="Albert L."/>
            <person name="Andreopoulos W."/>
            <person name="Angelini C."/>
            <person name="Antonin V."/>
            <person name="Barry K.W."/>
            <person name="Bougher N.L."/>
            <person name="Buchanan P."/>
            <person name="Buyck B."/>
            <person name="Bense V."/>
            <person name="Catcheside P."/>
            <person name="Chovatia M."/>
            <person name="Cooper J."/>
            <person name="Damon W."/>
            <person name="Desjardin D."/>
            <person name="Finy P."/>
            <person name="Geml J."/>
            <person name="Haridas S."/>
            <person name="Hughes K."/>
            <person name="Justo A."/>
            <person name="Karasinski D."/>
            <person name="Kautmanova I."/>
            <person name="Kiss B."/>
            <person name="Kocsube S."/>
            <person name="Kotiranta H."/>
            <person name="LaButti K.M."/>
            <person name="Lechner B.E."/>
            <person name="Liimatainen K."/>
            <person name="Lipzen A."/>
            <person name="Lukacs Z."/>
            <person name="Mihaltcheva S."/>
            <person name="Morgado L.N."/>
            <person name="Niskanen T."/>
            <person name="Noordeloos M.E."/>
            <person name="Ohm R.A."/>
            <person name="Ortiz-Santana B."/>
            <person name="Ovrebo C."/>
            <person name="Racz N."/>
            <person name="Riley R."/>
            <person name="Savchenko A."/>
            <person name="Shiryaev A."/>
            <person name="Soop K."/>
            <person name="Spirin V."/>
            <person name="Szebenyi C."/>
            <person name="Tomsovsky M."/>
            <person name="Tulloss R.E."/>
            <person name="Uehling J."/>
            <person name="Grigoriev I.V."/>
            <person name="Vagvolgyi C."/>
            <person name="Papp T."/>
            <person name="Martin F.M."/>
            <person name="Miettinen O."/>
            <person name="Hibbett D.S."/>
            <person name="Nagy L.G."/>
        </authorList>
    </citation>
    <scope>NUCLEOTIDE SEQUENCE [LARGE SCALE GENOMIC DNA]</scope>
    <source>
        <strain evidence="2 3">FP101781</strain>
    </source>
</reference>
<evidence type="ECO:0008006" key="4">
    <source>
        <dbReference type="Google" id="ProtNLM"/>
    </source>
</evidence>
<protein>
    <recommendedName>
        <fullName evidence="4">Arrestin-like N-terminal domain-containing protein</fullName>
    </recommendedName>
</protein>
<feature type="region of interest" description="Disordered" evidence="1">
    <location>
        <begin position="568"/>
        <end position="591"/>
    </location>
</feature>
<feature type="compositionally biased region" description="Polar residues" evidence="1">
    <location>
        <begin position="412"/>
        <end position="425"/>
    </location>
</feature>
<sequence length="591" mass="65154">MLGSVELHLQSPQTIRSIELKLKGFMRTGADEEGGSTKFLEQVYTIWDRKFGDPRLLADDRARVSLEYDGKLSGSWIFPFSIPFPTHVDLSTIRAVYPSEDECPVRFLPEPLHGGSPLTPFDLGGDTMRIQPNLPLEPVGPSNITPFDMRAPNAPIEKGRPVFSPPSDPPTQPPRPGFVPISPPSPVAPSASSVEPYTYRPSEESNSPPPSPDYATKPGRSHPPHQVSTARPRRQPRGATSMQDPELPTSATGHPLPQSFLERDVLVNIQYELTLVIAHGRFSTKSRASTPVIYTPITVPPSMTVARQSAYRRREIPPSPDIDPGGWRQLPPVWIRGTFNDQTTVTVNYTLSLATPLSYTRVIPCYLTVSCDDASTLNLFADPRIPCVRLRRSTRLIFNQANLDVRAVGPSWSDNNGSLGNNTAPNRPRLSKTPLRLSKRRKNSLTSASSDIEPFVPEASDSEEETLASSDEADGQDIGDRAVWCTPAHFTQEQQVRRLYGEIHLPRDLQPTCKFPLFNILYNVELLAPATNAFVPDVTQTGLSARTSKAKASESEIGKEGEQVYISQSVDITTSTRRDEPKPIPFVGRGG</sequence>
<feature type="compositionally biased region" description="Acidic residues" evidence="1">
    <location>
        <begin position="460"/>
        <end position="475"/>
    </location>
</feature>
<dbReference type="AlphaFoldDB" id="A0A4Y7TRF3"/>
<dbReference type="Proteomes" id="UP000298030">
    <property type="component" value="Unassembled WGS sequence"/>
</dbReference>
<organism evidence="2 3">
    <name type="scientific">Coprinellus micaceus</name>
    <name type="common">Glistening ink-cap mushroom</name>
    <name type="synonym">Coprinus micaceus</name>
    <dbReference type="NCBI Taxonomy" id="71717"/>
    <lineage>
        <taxon>Eukaryota</taxon>
        <taxon>Fungi</taxon>
        <taxon>Dikarya</taxon>
        <taxon>Basidiomycota</taxon>
        <taxon>Agaricomycotina</taxon>
        <taxon>Agaricomycetes</taxon>
        <taxon>Agaricomycetidae</taxon>
        <taxon>Agaricales</taxon>
        <taxon>Agaricineae</taxon>
        <taxon>Psathyrellaceae</taxon>
        <taxon>Coprinellus</taxon>
    </lineage>
</organism>
<evidence type="ECO:0000256" key="1">
    <source>
        <dbReference type="SAM" id="MobiDB-lite"/>
    </source>
</evidence>
<accession>A0A4Y7TRF3</accession>
<dbReference type="EMBL" id="QPFP01000005">
    <property type="protein sequence ID" value="TEB36746.1"/>
    <property type="molecule type" value="Genomic_DNA"/>
</dbReference>
<dbReference type="OrthoDB" id="3262423at2759"/>
<evidence type="ECO:0000313" key="3">
    <source>
        <dbReference type="Proteomes" id="UP000298030"/>
    </source>
</evidence>
<feature type="region of interest" description="Disordered" evidence="1">
    <location>
        <begin position="138"/>
        <end position="256"/>
    </location>
</feature>
<evidence type="ECO:0000313" key="2">
    <source>
        <dbReference type="EMBL" id="TEB36746.1"/>
    </source>
</evidence>
<feature type="compositionally biased region" description="Pro residues" evidence="1">
    <location>
        <begin position="163"/>
        <end position="187"/>
    </location>
</feature>
<name>A0A4Y7TRF3_COPMI</name>